<evidence type="ECO:0000256" key="1">
    <source>
        <dbReference type="SAM" id="SignalP"/>
    </source>
</evidence>
<dbReference type="InterPro" id="IPR018392">
    <property type="entry name" value="LysM"/>
</dbReference>
<comment type="caution">
    <text evidence="3">The sequence shown here is derived from an EMBL/GenBank/DDBJ whole genome shotgun (WGS) entry which is preliminary data.</text>
</comment>
<dbReference type="PROSITE" id="PS51782">
    <property type="entry name" value="LYSM"/>
    <property type="match status" value="2"/>
</dbReference>
<reference evidence="3 4" key="1">
    <citation type="submission" date="2010-08" db="EMBL/GenBank/DDBJ databases">
        <title>The draft genome of Desulfovibrio fructosovorans JJ.</title>
        <authorList>
            <consortium name="US DOE Joint Genome Institute (JGI-PGF)"/>
            <person name="Lucas S."/>
            <person name="Copeland A."/>
            <person name="Lapidus A."/>
            <person name="Cheng J.-F."/>
            <person name="Bruce D."/>
            <person name="Goodwin L."/>
            <person name="Pitluck S."/>
            <person name="Land M.L."/>
            <person name="Hauser L."/>
            <person name="Chang Y.-J."/>
            <person name="Jeffries C."/>
            <person name="Wall J.D."/>
            <person name="Stahl D.A."/>
            <person name="Arkin A.P."/>
            <person name="Dehal P."/>
            <person name="Stolyar S.M."/>
            <person name="Hazen T.C."/>
            <person name="Woyke T.J."/>
        </authorList>
    </citation>
    <scope>NUCLEOTIDE SEQUENCE [LARGE SCALE GENOMIC DNA]</scope>
    <source>
        <strain evidence="3 4">JJ</strain>
    </source>
</reference>
<dbReference type="Gene3D" id="3.10.350.10">
    <property type="entry name" value="LysM domain"/>
    <property type="match status" value="2"/>
</dbReference>
<dbReference type="eggNOG" id="COG1388">
    <property type="taxonomic scope" value="Bacteria"/>
</dbReference>
<dbReference type="OrthoDB" id="9785345at2"/>
<dbReference type="RefSeq" id="WP_005991581.1">
    <property type="nucleotide sequence ID" value="NZ_AECZ01000004.1"/>
</dbReference>
<evidence type="ECO:0000313" key="3">
    <source>
        <dbReference type="EMBL" id="EFL52453.1"/>
    </source>
</evidence>
<feature type="signal peptide" evidence="1">
    <location>
        <begin position="1"/>
        <end position="21"/>
    </location>
</feature>
<dbReference type="InterPro" id="IPR036779">
    <property type="entry name" value="LysM_dom_sf"/>
</dbReference>
<keyword evidence="4" id="KW-1185">Reference proteome</keyword>
<dbReference type="PROSITE" id="PS51257">
    <property type="entry name" value="PROKAR_LIPOPROTEIN"/>
    <property type="match status" value="1"/>
</dbReference>
<dbReference type="Proteomes" id="UP000006250">
    <property type="component" value="Unassembled WGS sequence"/>
</dbReference>
<dbReference type="STRING" id="596151.DesfrDRAFT_0942"/>
<dbReference type="EMBL" id="AECZ01000004">
    <property type="protein sequence ID" value="EFL52453.1"/>
    <property type="molecule type" value="Genomic_DNA"/>
</dbReference>
<dbReference type="PANTHER" id="PTHR33734">
    <property type="entry name" value="LYSM DOMAIN-CONTAINING GPI-ANCHORED PROTEIN 2"/>
    <property type="match status" value="1"/>
</dbReference>
<name>E1JTJ3_SOLFR</name>
<dbReference type="SMART" id="SM00257">
    <property type="entry name" value="LysM"/>
    <property type="match status" value="2"/>
</dbReference>
<evidence type="ECO:0000313" key="4">
    <source>
        <dbReference type="Proteomes" id="UP000006250"/>
    </source>
</evidence>
<proteinExistence type="predicted"/>
<feature type="chain" id="PRO_5003148100" evidence="1">
    <location>
        <begin position="22"/>
        <end position="171"/>
    </location>
</feature>
<feature type="domain" description="LysM" evidence="2">
    <location>
        <begin position="24"/>
        <end position="68"/>
    </location>
</feature>
<gene>
    <name evidence="3" type="ORF">DesfrDRAFT_0942</name>
</gene>
<organism evidence="3 4">
    <name type="scientific">Solidesulfovibrio fructosivorans JJ]</name>
    <dbReference type="NCBI Taxonomy" id="596151"/>
    <lineage>
        <taxon>Bacteria</taxon>
        <taxon>Pseudomonadati</taxon>
        <taxon>Thermodesulfobacteriota</taxon>
        <taxon>Desulfovibrionia</taxon>
        <taxon>Desulfovibrionales</taxon>
        <taxon>Desulfovibrionaceae</taxon>
        <taxon>Solidesulfovibrio</taxon>
    </lineage>
</organism>
<accession>E1JTJ3</accession>
<dbReference type="SUPFAM" id="SSF54106">
    <property type="entry name" value="LysM domain"/>
    <property type="match status" value="2"/>
</dbReference>
<dbReference type="Pfam" id="PF01476">
    <property type="entry name" value="LysM"/>
    <property type="match status" value="2"/>
</dbReference>
<dbReference type="AlphaFoldDB" id="E1JTJ3"/>
<sequence length="171" mass="18004" precursor="true">MIRRALLSLGCVLLACAGVRAEDISHIARPGDNPARIAKTYHVPLAAVLAHNKGLDPCRIKVGDIILVPRPSEAAPQAAERAKPDPSALPDEEPIGLRYVVVPGDYPAAIAERFGIPLDDLSRANPGLDPKNLAVGRVLSIPEASACPPPVPLERDGAPAKQAAPLVMDFQ</sequence>
<evidence type="ECO:0000259" key="2">
    <source>
        <dbReference type="PROSITE" id="PS51782"/>
    </source>
</evidence>
<dbReference type="CDD" id="cd00118">
    <property type="entry name" value="LysM"/>
    <property type="match status" value="2"/>
</dbReference>
<keyword evidence="1" id="KW-0732">Signal</keyword>
<dbReference type="PANTHER" id="PTHR33734:SF22">
    <property type="entry name" value="MEMBRANE-BOUND LYTIC MUREIN TRANSGLYCOSYLASE D"/>
    <property type="match status" value="1"/>
</dbReference>
<protein>
    <submittedName>
        <fullName evidence="3">Peptidoglycan-binding lysin domain protein</fullName>
    </submittedName>
</protein>
<feature type="domain" description="LysM" evidence="2">
    <location>
        <begin position="97"/>
        <end position="141"/>
    </location>
</feature>